<evidence type="ECO:0000313" key="3">
    <source>
        <dbReference type="EMBL" id="KNB74825.1"/>
    </source>
</evidence>
<reference evidence="4" key="1">
    <citation type="submission" date="2015-07" db="EMBL/GenBank/DDBJ databases">
        <title>Genome sequencing project for genomic taxonomy and phylogenomics of Bacillus-like bacteria.</title>
        <authorList>
            <person name="Liu B."/>
            <person name="Wang J."/>
            <person name="Zhu Y."/>
            <person name="Liu G."/>
            <person name="Chen Q."/>
            <person name="Chen Z."/>
            <person name="Lan J."/>
            <person name="Che J."/>
            <person name="Ge C."/>
            <person name="Shi H."/>
            <person name="Pan Z."/>
            <person name="Liu X."/>
        </authorList>
    </citation>
    <scope>NUCLEOTIDE SEQUENCE [LARGE SCALE GENOMIC DNA]</scope>
    <source>
        <strain evidence="4">DSM 9887</strain>
    </source>
</reference>
<dbReference type="OrthoDB" id="1910498at2"/>
<sequence>MKDSIIVVGGYGHVGGTICKELGEVFPGKVYAAGRKRAPAEAFCRETDGKVLPLQLDISKPFDASLLESVRLVVMCLDQTDTAFAEACLRSGTNYMDVSANGVFLTDLEQWGRLGEASGTGVLSIGLAPGLTNLLAGEAQRLLEETAQLDISIMLGLGDKHGRAAIEWTVDNLCIDFEVTQEHRRVKVASFTDGKLIDFGAELGRKKAYRFPFSDQQTLAQTLGVPTVSTRLGFDQERMTKVVAGLRTLGIRQLLKRPWIRQAAIEAFERWKLGDDGFAIKVEGQGSVDNKETKVEWLLQGRDQSKITALVAAEVAKSLYTTEFSPGVFHIEQLFRLEQMRDWLEKQASLTVAVR</sequence>
<dbReference type="SUPFAM" id="SSF51735">
    <property type="entry name" value="NAD(P)-binding Rossmann-fold domains"/>
    <property type="match status" value="1"/>
</dbReference>
<dbReference type="RefSeq" id="WP_049736449.1">
    <property type="nucleotide sequence ID" value="NZ_BJON01000024.1"/>
</dbReference>
<dbReference type="Gene3D" id="3.40.50.720">
    <property type="entry name" value="NAD(P)-binding Rossmann-like Domain"/>
    <property type="match status" value="1"/>
</dbReference>
<evidence type="ECO:0000313" key="5">
    <source>
        <dbReference type="Proteomes" id="UP000319578"/>
    </source>
</evidence>
<dbReference type="AlphaFoldDB" id="A0A0K9Z2Y3"/>
<evidence type="ECO:0000313" key="2">
    <source>
        <dbReference type="EMBL" id="GED71973.1"/>
    </source>
</evidence>
<proteinExistence type="predicted"/>
<reference evidence="3" key="2">
    <citation type="submission" date="2015-07" db="EMBL/GenBank/DDBJ databases">
        <title>MeaNS - Measles Nucleotide Surveillance Program.</title>
        <authorList>
            <person name="Tran T."/>
            <person name="Druce J."/>
        </authorList>
    </citation>
    <scope>NUCLEOTIDE SEQUENCE</scope>
    <source>
        <strain evidence="3">DSM 9887</strain>
    </source>
</reference>
<dbReference type="Pfam" id="PF03435">
    <property type="entry name" value="Sacchrp_dh_NADP"/>
    <property type="match status" value="1"/>
</dbReference>
<dbReference type="Gene3D" id="3.30.360.10">
    <property type="entry name" value="Dihydrodipicolinate Reductase, domain 2"/>
    <property type="match status" value="1"/>
</dbReference>
<feature type="domain" description="Saccharopine dehydrogenase NADP binding" evidence="1">
    <location>
        <begin position="5"/>
        <end position="100"/>
    </location>
</feature>
<dbReference type="InterPro" id="IPR005097">
    <property type="entry name" value="Sacchrp_dh_NADP-bd"/>
</dbReference>
<reference evidence="2 5" key="3">
    <citation type="submission" date="2019-06" db="EMBL/GenBank/DDBJ databases">
        <title>Whole genome shotgun sequence of Brevibacillus reuszeri NBRC 15719.</title>
        <authorList>
            <person name="Hosoyama A."/>
            <person name="Uohara A."/>
            <person name="Ohji S."/>
            <person name="Ichikawa N."/>
        </authorList>
    </citation>
    <scope>NUCLEOTIDE SEQUENCE [LARGE SCALE GENOMIC DNA]</scope>
    <source>
        <strain evidence="2 5">NBRC 15719</strain>
    </source>
</reference>
<dbReference type="InterPro" id="IPR036291">
    <property type="entry name" value="NAD(P)-bd_dom_sf"/>
</dbReference>
<dbReference type="EMBL" id="BJON01000024">
    <property type="protein sequence ID" value="GED71973.1"/>
    <property type="molecule type" value="Genomic_DNA"/>
</dbReference>
<gene>
    <name evidence="3" type="ORF">ADS79_00425</name>
    <name evidence="2" type="ORF">BRE01_56750</name>
</gene>
<dbReference type="PANTHER" id="PTHR43796">
    <property type="entry name" value="CARBOXYNORSPERMIDINE SYNTHASE"/>
    <property type="match status" value="1"/>
</dbReference>
<dbReference type="PANTHER" id="PTHR43796:SF2">
    <property type="entry name" value="CARBOXYNORSPERMIDINE SYNTHASE"/>
    <property type="match status" value="1"/>
</dbReference>
<protein>
    <submittedName>
        <fullName evidence="3">Saccharopine dehydrogenase</fullName>
    </submittedName>
</protein>
<dbReference type="PATRIC" id="fig|54915.3.peg.95"/>
<name>A0A0K9Z2Y3_9BACL</name>
<dbReference type="Proteomes" id="UP000036834">
    <property type="component" value="Unassembled WGS sequence"/>
</dbReference>
<keyword evidence="5" id="KW-1185">Reference proteome</keyword>
<comment type="caution">
    <text evidence="3">The sequence shown here is derived from an EMBL/GenBank/DDBJ whole genome shotgun (WGS) entry which is preliminary data.</text>
</comment>
<evidence type="ECO:0000259" key="1">
    <source>
        <dbReference type="Pfam" id="PF03435"/>
    </source>
</evidence>
<dbReference type="Proteomes" id="UP000319578">
    <property type="component" value="Unassembled WGS sequence"/>
</dbReference>
<accession>A0A0K9Z2Y3</accession>
<organism evidence="3 4">
    <name type="scientific">Brevibacillus reuszeri</name>
    <dbReference type="NCBI Taxonomy" id="54915"/>
    <lineage>
        <taxon>Bacteria</taxon>
        <taxon>Bacillati</taxon>
        <taxon>Bacillota</taxon>
        <taxon>Bacilli</taxon>
        <taxon>Bacillales</taxon>
        <taxon>Paenibacillaceae</taxon>
        <taxon>Brevibacillus</taxon>
    </lineage>
</organism>
<evidence type="ECO:0000313" key="4">
    <source>
        <dbReference type="Proteomes" id="UP000036834"/>
    </source>
</evidence>
<dbReference type="EMBL" id="LGIQ01000001">
    <property type="protein sequence ID" value="KNB74825.1"/>
    <property type="molecule type" value="Genomic_DNA"/>
</dbReference>
<dbReference type="STRING" id="54915.ADS79_00425"/>